<dbReference type="Proteomes" id="UP000252086">
    <property type="component" value="Unassembled WGS sequence"/>
</dbReference>
<dbReference type="InterPro" id="IPR009678">
    <property type="entry name" value="Phage_tail_completion_R"/>
</dbReference>
<dbReference type="RefSeq" id="WP_113874382.1">
    <property type="nucleotide sequence ID" value="NZ_QNRF01000004.1"/>
</dbReference>
<dbReference type="EMBL" id="QNRF01000004">
    <property type="protein sequence ID" value="RBO83430.1"/>
    <property type="molecule type" value="Genomic_DNA"/>
</dbReference>
<evidence type="ECO:0000313" key="2">
    <source>
        <dbReference type="Proteomes" id="UP000252086"/>
    </source>
</evidence>
<dbReference type="OrthoDB" id="6107459at2"/>
<organism evidence="1 2">
    <name type="scientific">Marinomonas aquiplantarum</name>
    <dbReference type="NCBI Taxonomy" id="491951"/>
    <lineage>
        <taxon>Bacteria</taxon>
        <taxon>Pseudomonadati</taxon>
        <taxon>Pseudomonadota</taxon>
        <taxon>Gammaproteobacteria</taxon>
        <taxon>Oceanospirillales</taxon>
        <taxon>Oceanospirillaceae</taxon>
        <taxon>Marinomonas</taxon>
    </lineage>
</organism>
<keyword evidence="2" id="KW-1185">Reference proteome</keyword>
<proteinExistence type="predicted"/>
<evidence type="ECO:0000313" key="1">
    <source>
        <dbReference type="EMBL" id="RBO83430.1"/>
    </source>
</evidence>
<name>A0A366D023_9GAMM</name>
<dbReference type="AlphaFoldDB" id="A0A366D023"/>
<comment type="caution">
    <text evidence="1">The sequence shown here is derived from an EMBL/GenBank/DDBJ whole genome shotgun (WGS) entry which is preliminary data.</text>
</comment>
<accession>A0A366D023</accession>
<protein>
    <submittedName>
        <fullName evidence="1">Tail completion protein R (GpR)</fullName>
    </submittedName>
</protein>
<sequence length="151" mass="17672">MKKMAALREFLESTHCFRKEQFDAWVEELEQITRGRFDGNSVLLYTMEYRAVFSIERFAYTKYPIEVLHARLITWLADNDDRNAMKEPEPKVVFDVLDNSTADVEITLMFEEDVYISPSYQGNIEYNGQKWALVHSAHDVAESFDLMGVNE</sequence>
<dbReference type="Pfam" id="PF06891">
    <property type="entry name" value="P2_Phage_GpR"/>
    <property type="match status" value="1"/>
</dbReference>
<gene>
    <name evidence="1" type="ORF">DFP76_104249</name>
</gene>
<reference evidence="1 2" key="1">
    <citation type="submission" date="2018-06" db="EMBL/GenBank/DDBJ databases">
        <title>Genomic Encyclopedia of Type Strains, Phase III (KMG-III): the genomes of soil and plant-associated and newly described type strains.</title>
        <authorList>
            <person name="Whitman W."/>
        </authorList>
    </citation>
    <scope>NUCLEOTIDE SEQUENCE [LARGE SCALE GENOMIC DNA]</scope>
    <source>
        <strain evidence="1 2">CECT 7732</strain>
    </source>
</reference>